<comment type="caution">
    <text evidence="1">The sequence shown here is derived from an EMBL/GenBank/DDBJ whole genome shotgun (WGS) entry which is preliminary data.</text>
</comment>
<dbReference type="VEuPathDB" id="TrichDB:TRFO_22765"/>
<dbReference type="GeneID" id="94837455"/>
<accession>A0A1J4KCH2</accession>
<evidence type="ECO:0000313" key="2">
    <source>
        <dbReference type="Proteomes" id="UP000179807"/>
    </source>
</evidence>
<evidence type="ECO:0000313" key="1">
    <source>
        <dbReference type="EMBL" id="OHT08674.1"/>
    </source>
</evidence>
<reference evidence="1" key="1">
    <citation type="submission" date="2016-10" db="EMBL/GenBank/DDBJ databases">
        <authorList>
            <person name="Benchimol M."/>
            <person name="Almeida L.G."/>
            <person name="Vasconcelos A.T."/>
            <person name="Perreira-Neves A."/>
            <person name="Rosa I.A."/>
            <person name="Tasca T."/>
            <person name="Bogo M.R."/>
            <person name="de Souza W."/>
        </authorList>
    </citation>
    <scope>NUCLEOTIDE SEQUENCE [LARGE SCALE GENOMIC DNA]</scope>
    <source>
        <strain evidence="1">K</strain>
    </source>
</reference>
<proteinExistence type="predicted"/>
<organism evidence="1 2">
    <name type="scientific">Tritrichomonas foetus</name>
    <dbReference type="NCBI Taxonomy" id="1144522"/>
    <lineage>
        <taxon>Eukaryota</taxon>
        <taxon>Metamonada</taxon>
        <taxon>Parabasalia</taxon>
        <taxon>Tritrichomonadida</taxon>
        <taxon>Tritrichomonadidae</taxon>
        <taxon>Tritrichomonas</taxon>
    </lineage>
</organism>
<name>A0A1J4KCH2_9EUKA</name>
<dbReference type="Proteomes" id="UP000179807">
    <property type="component" value="Unassembled WGS sequence"/>
</dbReference>
<dbReference type="EMBL" id="MLAK01000661">
    <property type="protein sequence ID" value="OHT08674.1"/>
    <property type="molecule type" value="Genomic_DNA"/>
</dbReference>
<gene>
    <name evidence="1" type="ORF">TRFO_22765</name>
</gene>
<protein>
    <submittedName>
        <fullName evidence="1">Uncharacterized protein</fullName>
    </submittedName>
</protein>
<keyword evidence="2" id="KW-1185">Reference proteome</keyword>
<dbReference type="AlphaFoldDB" id="A0A1J4KCH2"/>
<dbReference type="RefSeq" id="XP_068361810.1">
    <property type="nucleotide sequence ID" value="XM_068502751.1"/>
</dbReference>
<sequence>MAIQFLYSTNDPYIQNVLLFFMSKHVIFIKPENIPFLTNAIFNVQLNDDSDNDTFAIIHKLSLAEIDFFEYSYNFVIGILNNRDLSEMHIIVNRGTTLLDLHVVALKFLSELISCYSDSITINIYHETITLCDSLSQNNHINLLLNVFLVCDALLKNCECFDDINIVITIIFRIIFACCIPHLICNCLSLLIQISSHDLSLKIHILNHLLEKEFFNFFMTCNNALIIKIFFEAVSYCLPEGRLFPESKYLFLHDLIHQSLESNDCEVSIAGSCLAVKLYLIDQILYRDLIQNALMFILFSYQKTTDNIIIYAFDIFLTYLKCFRDEGLLFLQTIDYYNKFFSDFIEEVEPSKYHIKFPLLLDFSGFLFKYGNELISEPIKINYVNAIFRSGFICHQYNAIVCMSKFIYLLKSPKFFEEIYKLYFHILKASFDNSNTDSILLLIDFLESIVNPSHVMSNKVIPEYNKISLLFLESFAKLIDQAIRVYSKFLNVFFHLFIRANEILTYYNHPLVHSFYDFSVNYVLQIAINPKNEKDASKIWYYCSRLISLFNCMINNHFASDEEILKMFKVYQIILNIDQITQKHSLSNICVMFESLLQIALHYSIEIISPFFEVSIKKFGVLDTNEIYLRPILSTLLIAIFAKLPGKFDTAFMFPIVDNILSYYQFDGCNSSGDFLLMTLVFLQNYQELITPEILRKSLRIFIIYLSYLKNAPIFFNVKKAVHQQVIQYVKNNLLKMSNWEELFNSCFLSAPSTKHIVFSIITN</sequence>